<feature type="domain" description="RimM N-terminal" evidence="6">
    <location>
        <begin position="7"/>
        <end position="87"/>
    </location>
</feature>
<dbReference type="RefSeq" id="WP_349153169.1">
    <property type="nucleotide sequence ID" value="NZ_DAWDIQ010000006.1"/>
</dbReference>
<comment type="caution">
    <text evidence="8">The sequence shown here is derived from an EMBL/GenBank/DDBJ whole genome shotgun (WGS) entry which is preliminary data.</text>
</comment>
<keyword evidence="1 5" id="KW-0963">Cytoplasm</keyword>
<dbReference type="NCBIfam" id="TIGR02273">
    <property type="entry name" value="16S_RimM"/>
    <property type="match status" value="1"/>
</dbReference>
<keyword evidence="9" id="KW-1185">Reference proteome</keyword>
<evidence type="ECO:0000259" key="7">
    <source>
        <dbReference type="Pfam" id="PF24986"/>
    </source>
</evidence>
<evidence type="ECO:0000256" key="1">
    <source>
        <dbReference type="ARBA" id="ARBA00022490"/>
    </source>
</evidence>
<evidence type="ECO:0000256" key="3">
    <source>
        <dbReference type="ARBA" id="ARBA00022552"/>
    </source>
</evidence>
<keyword evidence="2 5" id="KW-0690">Ribosome biogenesis</keyword>
<evidence type="ECO:0000313" key="8">
    <source>
        <dbReference type="EMBL" id="MEQ2378633.1"/>
    </source>
</evidence>
<evidence type="ECO:0000259" key="6">
    <source>
        <dbReference type="Pfam" id="PF01782"/>
    </source>
</evidence>
<dbReference type="EMBL" id="JBBMER010000001">
    <property type="protein sequence ID" value="MEQ2378633.1"/>
    <property type="molecule type" value="Genomic_DNA"/>
</dbReference>
<dbReference type="InterPro" id="IPR056792">
    <property type="entry name" value="PRC_RimM"/>
</dbReference>
<name>A0ABV1BT26_9FIRM</name>
<dbReference type="InterPro" id="IPR011961">
    <property type="entry name" value="RimM"/>
</dbReference>
<evidence type="ECO:0000256" key="2">
    <source>
        <dbReference type="ARBA" id="ARBA00022517"/>
    </source>
</evidence>
<evidence type="ECO:0000256" key="4">
    <source>
        <dbReference type="ARBA" id="ARBA00023186"/>
    </source>
</evidence>
<dbReference type="PANTHER" id="PTHR33692">
    <property type="entry name" value="RIBOSOME MATURATION FACTOR RIMM"/>
    <property type="match status" value="1"/>
</dbReference>
<gene>
    <name evidence="5 8" type="primary">rimM</name>
    <name evidence="8" type="ORF">WMO14_01855</name>
</gene>
<comment type="subunit">
    <text evidence="5">Binds ribosomal protein uS19.</text>
</comment>
<evidence type="ECO:0000256" key="5">
    <source>
        <dbReference type="HAMAP-Rule" id="MF_00014"/>
    </source>
</evidence>
<dbReference type="Pfam" id="PF01782">
    <property type="entry name" value="RimM"/>
    <property type="match status" value="1"/>
</dbReference>
<dbReference type="InterPro" id="IPR036976">
    <property type="entry name" value="RimM_N_sf"/>
</dbReference>
<sequence length="171" mass="19318">MQDLLRVGVITSTHGIRGEVKVFPTTDDPDRFKKLKECIIAGKRGNVNVTVQSVKFFKQYVIVKFKEFDNINDIEIYTKCDLLVTRDNAVKCEPGEYFICDLIGLRVITDEGKELGNLTDVIETGANNVYEVTSDTGKIYYLPVIDQCILSHDMTNRTVTVHILKGLLDIN</sequence>
<evidence type="ECO:0000313" key="9">
    <source>
        <dbReference type="Proteomes" id="UP001442364"/>
    </source>
</evidence>
<comment type="function">
    <text evidence="5">An accessory protein needed during the final step in the assembly of 30S ribosomal subunit, possibly for assembly of the head region. Essential for efficient processing of 16S rRNA. May be needed both before and after RbfA during the maturation of 16S rRNA. It has affinity for free ribosomal 30S subunits but not for 70S ribosomes.</text>
</comment>
<dbReference type="InterPro" id="IPR002676">
    <property type="entry name" value="RimM_N"/>
</dbReference>
<keyword evidence="3 5" id="KW-0698">rRNA processing</keyword>
<dbReference type="SUPFAM" id="SSF50447">
    <property type="entry name" value="Translation proteins"/>
    <property type="match status" value="1"/>
</dbReference>
<dbReference type="Proteomes" id="UP001442364">
    <property type="component" value="Unassembled WGS sequence"/>
</dbReference>
<dbReference type="InterPro" id="IPR011033">
    <property type="entry name" value="PRC_barrel-like_sf"/>
</dbReference>
<dbReference type="HAMAP" id="MF_00014">
    <property type="entry name" value="Ribosome_mat_RimM"/>
    <property type="match status" value="1"/>
</dbReference>
<dbReference type="Pfam" id="PF24986">
    <property type="entry name" value="PRC_RimM"/>
    <property type="match status" value="1"/>
</dbReference>
<dbReference type="Gene3D" id="2.40.30.60">
    <property type="entry name" value="RimM"/>
    <property type="match status" value="1"/>
</dbReference>
<dbReference type="SUPFAM" id="SSF50346">
    <property type="entry name" value="PRC-barrel domain"/>
    <property type="match status" value="1"/>
</dbReference>
<accession>A0ABV1BT26</accession>
<keyword evidence="4 5" id="KW-0143">Chaperone</keyword>
<comment type="subcellular location">
    <subcellularLocation>
        <location evidence="5">Cytoplasm</location>
    </subcellularLocation>
</comment>
<organism evidence="8 9">
    <name type="scientific">[Lactobacillus] rogosae</name>
    <dbReference type="NCBI Taxonomy" id="706562"/>
    <lineage>
        <taxon>Bacteria</taxon>
        <taxon>Bacillati</taxon>
        <taxon>Bacillota</taxon>
        <taxon>Clostridia</taxon>
        <taxon>Lachnospirales</taxon>
        <taxon>Lachnospiraceae</taxon>
        <taxon>Lachnospira</taxon>
    </lineage>
</organism>
<comment type="similarity">
    <text evidence="5">Belongs to the RimM family.</text>
</comment>
<reference evidence="8 9" key="1">
    <citation type="submission" date="2024-03" db="EMBL/GenBank/DDBJ databases">
        <title>Human intestinal bacterial collection.</title>
        <authorList>
            <person name="Pauvert C."/>
            <person name="Hitch T.C.A."/>
            <person name="Clavel T."/>
        </authorList>
    </citation>
    <scope>NUCLEOTIDE SEQUENCE [LARGE SCALE GENOMIC DNA]</scope>
    <source>
        <strain evidence="8 9">CLA-AA-H255</strain>
    </source>
</reference>
<dbReference type="PANTHER" id="PTHR33692:SF1">
    <property type="entry name" value="RIBOSOME MATURATION FACTOR RIMM"/>
    <property type="match status" value="1"/>
</dbReference>
<feature type="domain" description="Ribosome maturation factor RimM PRC barrel" evidence="7">
    <location>
        <begin position="101"/>
        <end position="164"/>
    </location>
</feature>
<dbReference type="Gene3D" id="2.30.30.240">
    <property type="entry name" value="PRC-barrel domain"/>
    <property type="match status" value="1"/>
</dbReference>
<proteinExistence type="inferred from homology"/>
<comment type="domain">
    <text evidence="5">The PRC barrel domain binds ribosomal protein uS19.</text>
</comment>
<protein>
    <recommendedName>
        <fullName evidence="5">Ribosome maturation factor RimM</fullName>
    </recommendedName>
</protein>
<dbReference type="InterPro" id="IPR009000">
    <property type="entry name" value="Transl_B-barrel_sf"/>
</dbReference>